<dbReference type="PANTHER" id="PTHR48267:SF1">
    <property type="entry name" value="BILIRUBIN OXIDASE"/>
    <property type="match status" value="1"/>
</dbReference>
<dbReference type="RefSeq" id="WP_227838227.1">
    <property type="nucleotide sequence ID" value="NZ_WEGI01000010.1"/>
</dbReference>
<protein>
    <submittedName>
        <fullName evidence="6">Spore coat protein A</fullName>
    </submittedName>
</protein>
<accession>A0A7K0DU45</accession>
<sequence>MSDGESRAGARAAGPGGDPVEAGGIGKNRGTPGALRLSRRGMLRGAAVSVVAGALGAWEWYADTPADRVHLTSDARLPEPFTLPLVLPPVLAPVARDETTDYYRIVQRATNITVLPGYSTPMWTYGGSFPGPTVISARDRRTVVTHRNELPVPVVVHLHGGHVPGDSDGYPTDLLYPVGTSNPADMPDMAGDSRVSGVPGRAGGSDPATVPEAAGGSGMAGIRAGADGPDHAGMRMERDALAHIMIGERDYVYPAGQPAAALWYHDHRMDFTGAAVWRGLAGFHLVTDEAERRLGLPAGARDLPLMLADRAFDATGALKYPAADPSGLHTAGVTGKFTRGALGDVILVNGVPWPEHRVSTAKYRLRLLNGSNARVYRLRIDMPRGDGHFVQIGSDGGLLDRPQRVGELTIAPGERYDVIVDFTGCAVGDRVTVHNDLGTGTTDRVMRFAVTDRVADTTVIPDVLTESATPAPGSAAVTRTFRFARRDAGSPHGWMINGRAYSPSEPIARPRLGDTEIWRLVTDLDHPIHLHLNQFRVLSRNGGPPRPADAGWKDTLYLEAAQIAEIAVRFTDFPGRYVLHCHNLEHEDMSMMATFTTRT</sequence>
<feature type="domain" description="Plastocyanin-like" evidence="3">
    <location>
        <begin position="361"/>
        <end position="424"/>
    </location>
</feature>
<evidence type="ECO:0000313" key="6">
    <source>
        <dbReference type="EMBL" id="MQY29108.1"/>
    </source>
</evidence>
<dbReference type="Pfam" id="PF07732">
    <property type="entry name" value="Cu-oxidase_3"/>
    <property type="match status" value="1"/>
</dbReference>
<evidence type="ECO:0000259" key="4">
    <source>
        <dbReference type="Pfam" id="PF07731"/>
    </source>
</evidence>
<dbReference type="InterPro" id="IPR011707">
    <property type="entry name" value="Cu-oxidase-like_N"/>
</dbReference>
<dbReference type="SUPFAM" id="SSF49503">
    <property type="entry name" value="Cupredoxins"/>
    <property type="match status" value="3"/>
</dbReference>
<feature type="region of interest" description="Disordered" evidence="2">
    <location>
        <begin position="193"/>
        <end position="218"/>
    </location>
</feature>
<proteinExistence type="inferred from homology"/>
<feature type="domain" description="Plastocyanin-like" evidence="5">
    <location>
        <begin position="110"/>
        <end position="171"/>
    </location>
</feature>
<comment type="similarity">
    <text evidence="1">Belongs to the multicopper oxidase family.</text>
</comment>
<dbReference type="AlphaFoldDB" id="A0A7K0DU45"/>
<dbReference type="Pfam" id="PF07731">
    <property type="entry name" value="Cu-oxidase_2"/>
    <property type="match status" value="1"/>
</dbReference>
<feature type="region of interest" description="Disordered" evidence="2">
    <location>
        <begin position="1"/>
        <end position="31"/>
    </location>
</feature>
<gene>
    <name evidence="6" type="primary">cotA</name>
    <name evidence="6" type="ORF">NRB56_46970</name>
</gene>
<name>A0A7K0DU45_9NOCA</name>
<evidence type="ECO:0000256" key="2">
    <source>
        <dbReference type="SAM" id="MobiDB-lite"/>
    </source>
</evidence>
<evidence type="ECO:0000313" key="7">
    <source>
        <dbReference type="Proteomes" id="UP000431401"/>
    </source>
</evidence>
<comment type="caution">
    <text evidence="6">The sequence shown here is derived from an EMBL/GenBank/DDBJ whole genome shotgun (WGS) entry which is preliminary data.</text>
</comment>
<evidence type="ECO:0000259" key="5">
    <source>
        <dbReference type="Pfam" id="PF07732"/>
    </source>
</evidence>
<evidence type="ECO:0000256" key="1">
    <source>
        <dbReference type="ARBA" id="ARBA00010609"/>
    </source>
</evidence>
<dbReference type="Proteomes" id="UP000431401">
    <property type="component" value="Unassembled WGS sequence"/>
</dbReference>
<dbReference type="PANTHER" id="PTHR48267">
    <property type="entry name" value="CUPREDOXIN SUPERFAMILY PROTEIN"/>
    <property type="match status" value="1"/>
</dbReference>
<dbReference type="GO" id="GO:0005507">
    <property type="term" value="F:copper ion binding"/>
    <property type="evidence" value="ECO:0007669"/>
    <property type="project" value="InterPro"/>
</dbReference>
<dbReference type="EMBL" id="WEGI01000010">
    <property type="protein sequence ID" value="MQY29108.1"/>
    <property type="molecule type" value="Genomic_DNA"/>
</dbReference>
<dbReference type="InterPro" id="IPR006311">
    <property type="entry name" value="TAT_signal"/>
</dbReference>
<keyword evidence="6" id="KW-0167">Capsid protein</keyword>
<dbReference type="GO" id="GO:0016491">
    <property type="term" value="F:oxidoreductase activity"/>
    <property type="evidence" value="ECO:0007669"/>
    <property type="project" value="InterPro"/>
</dbReference>
<reference evidence="6 7" key="1">
    <citation type="submission" date="2019-10" db="EMBL/GenBank/DDBJ databases">
        <title>Nocardia macrotermitis sp. nov. and Nocardia aurantia sp. nov., isolated from the gut of fungus growing-termite Macrotermes natalensis.</title>
        <authorList>
            <person name="Benndorf R."/>
            <person name="Schwitalla J."/>
            <person name="Martin K."/>
            <person name="De Beer W."/>
            <person name="Kaster A.-K."/>
            <person name="Vollmers J."/>
            <person name="Poulsen M."/>
            <person name="Beemelmanns C."/>
        </authorList>
    </citation>
    <scope>NUCLEOTIDE SEQUENCE [LARGE SCALE GENOMIC DNA]</scope>
    <source>
        <strain evidence="6 7">RB56</strain>
    </source>
</reference>
<keyword evidence="6" id="KW-0946">Virion</keyword>
<keyword evidence="7" id="KW-1185">Reference proteome</keyword>
<dbReference type="InterPro" id="IPR011706">
    <property type="entry name" value="Cu-oxidase_C"/>
</dbReference>
<dbReference type="InterPro" id="IPR001117">
    <property type="entry name" value="Cu-oxidase_2nd"/>
</dbReference>
<organism evidence="6 7">
    <name type="scientific">Nocardia aurantia</name>
    <dbReference type="NCBI Taxonomy" id="2585199"/>
    <lineage>
        <taxon>Bacteria</taxon>
        <taxon>Bacillati</taxon>
        <taxon>Actinomycetota</taxon>
        <taxon>Actinomycetes</taxon>
        <taxon>Mycobacteriales</taxon>
        <taxon>Nocardiaceae</taxon>
        <taxon>Nocardia</taxon>
    </lineage>
</organism>
<evidence type="ECO:0000259" key="3">
    <source>
        <dbReference type="Pfam" id="PF00394"/>
    </source>
</evidence>
<dbReference type="InterPro" id="IPR008972">
    <property type="entry name" value="Cupredoxin"/>
</dbReference>
<dbReference type="Pfam" id="PF00394">
    <property type="entry name" value="Cu-oxidase"/>
    <property type="match status" value="1"/>
</dbReference>
<feature type="domain" description="Plastocyanin-like" evidence="4">
    <location>
        <begin position="492"/>
        <end position="598"/>
    </location>
</feature>
<dbReference type="Gene3D" id="2.60.40.420">
    <property type="entry name" value="Cupredoxins - blue copper proteins"/>
    <property type="match status" value="4"/>
</dbReference>
<dbReference type="InterPro" id="IPR045087">
    <property type="entry name" value="Cu-oxidase_fam"/>
</dbReference>
<dbReference type="PROSITE" id="PS51318">
    <property type="entry name" value="TAT"/>
    <property type="match status" value="1"/>
</dbReference>